<evidence type="ECO:0000313" key="1">
    <source>
        <dbReference type="EMBL" id="CAG8853520.1"/>
    </source>
</evidence>
<protein>
    <submittedName>
        <fullName evidence="1">29560_t:CDS:1</fullName>
    </submittedName>
</protein>
<feature type="non-terminal residue" evidence="1">
    <location>
        <position position="1"/>
    </location>
</feature>
<sequence length="54" mass="6120">ENTSDFAMTSPRHNSVDQQKLSLTEPIGTFKQSEVAIQRLLQKTNIQHVILIGR</sequence>
<accession>A0ABN7XEX1</accession>
<evidence type="ECO:0000313" key="2">
    <source>
        <dbReference type="Proteomes" id="UP000789901"/>
    </source>
</evidence>
<name>A0ABN7XEX1_GIGMA</name>
<keyword evidence="2" id="KW-1185">Reference proteome</keyword>
<proteinExistence type="predicted"/>
<gene>
    <name evidence="1" type="ORF">GMARGA_LOCUS42341</name>
</gene>
<organism evidence="1 2">
    <name type="scientific">Gigaspora margarita</name>
    <dbReference type="NCBI Taxonomy" id="4874"/>
    <lineage>
        <taxon>Eukaryota</taxon>
        <taxon>Fungi</taxon>
        <taxon>Fungi incertae sedis</taxon>
        <taxon>Mucoromycota</taxon>
        <taxon>Glomeromycotina</taxon>
        <taxon>Glomeromycetes</taxon>
        <taxon>Diversisporales</taxon>
        <taxon>Gigasporaceae</taxon>
        <taxon>Gigaspora</taxon>
    </lineage>
</organism>
<comment type="caution">
    <text evidence="1">The sequence shown here is derived from an EMBL/GenBank/DDBJ whole genome shotgun (WGS) entry which is preliminary data.</text>
</comment>
<dbReference type="EMBL" id="CAJVQB010125366">
    <property type="protein sequence ID" value="CAG8853520.1"/>
    <property type="molecule type" value="Genomic_DNA"/>
</dbReference>
<reference evidence="1 2" key="1">
    <citation type="submission" date="2021-06" db="EMBL/GenBank/DDBJ databases">
        <authorList>
            <person name="Kallberg Y."/>
            <person name="Tangrot J."/>
            <person name="Rosling A."/>
        </authorList>
    </citation>
    <scope>NUCLEOTIDE SEQUENCE [LARGE SCALE GENOMIC DNA]</scope>
    <source>
        <strain evidence="1 2">120-4 pot B 10/14</strain>
    </source>
</reference>
<dbReference type="Proteomes" id="UP000789901">
    <property type="component" value="Unassembled WGS sequence"/>
</dbReference>